<accession>A0A9P7DD94</accession>
<reference evidence="3" key="1">
    <citation type="journal article" date="2020" name="New Phytol.">
        <title>Comparative genomics reveals dynamic genome evolution in host specialist ectomycorrhizal fungi.</title>
        <authorList>
            <person name="Lofgren L.A."/>
            <person name="Nguyen N.H."/>
            <person name="Vilgalys R."/>
            <person name="Ruytinx J."/>
            <person name="Liao H.L."/>
            <person name="Branco S."/>
            <person name="Kuo A."/>
            <person name="LaButti K."/>
            <person name="Lipzen A."/>
            <person name="Andreopoulos W."/>
            <person name="Pangilinan J."/>
            <person name="Riley R."/>
            <person name="Hundley H."/>
            <person name="Na H."/>
            <person name="Barry K."/>
            <person name="Grigoriev I.V."/>
            <person name="Stajich J.E."/>
            <person name="Kennedy P.G."/>
        </authorList>
    </citation>
    <scope>NUCLEOTIDE SEQUENCE</scope>
    <source>
        <strain evidence="3">S12</strain>
    </source>
</reference>
<proteinExistence type="predicted"/>
<organism evidence="3 4">
    <name type="scientific">Suillus plorans</name>
    <dbReference type="NCBI Taxonomy" id="116603"/>
    <lineage>
        <taxon>Eukaryota</taxon>
        <taxon>Fungi</taxon>
        <taxon>Dikarya</taxon>
        <taxon>Basidiomycota</taxon>
        <taxon>Agaricomycotina</taxon>
        <taxon>Agaricomycetes</taxon>
        <taxon>Agaricomycetidae</taxon>
        <taxon>Boletales</taxon>
        <taxon>Suillineae</taxon>
        <taxon>Suillaceae</taxon>
        <taxon>Suillus</taxon>
    </lineage>
</organism>
<dbReference type="AlphaFoldDB" id="A0A9P7DD94"/>
<keyword evidence="4" id="KW-1185">Reference proteome</keyword>
<dbReference type="Pfam" id="PF20209">
    <property type="entry name" value="DUF6570"/>
    <property type="match status" value="1"/>
</dbReference>
<name>A0A9P7DD94_9AGAM</name>
<dbReference type="OrthoDB" id="432234at2759"/>
<dbReference type="EMBL" id="JABBWE010000071">
    <property type="protein sequence ID" value="KAG1788114.1"/>
    <property type="molecule type" value="Genomic_DNA"/>
</dbReference>
<gene>
    <name evidence="3" type="ORF">HD556DRAFT_1434138</name>
</gene>
<dbReference type="GeneID" id="64599060"/>
<feature type="domain" description="Helitron helicase-like" evidence="1">
    <location>
        <begin position="165"/>
        <end position="224"/>
    </location>
</feature>
<dbReference type="Pfam" id="PF14214">
    <property type="entry name" value="Helitron_like_N"/>
    <property type="match status" value="2"/>
</dbReference>
<evidence type="ECO:0000313" key="4">
    <source>
        <dbReference type="Proteomes" id="UP000719766"/>
    </source>
</evidence>
<dbReference type="InterPro" id="IPR025476">
    <property type="entry name" value="Helitron_helicase-like"/>
</dbReference>
<evidence type="ECO:0000313" key="3">
    <source>
        <dbReference type="EMBL" id="KAG1788114.1"/>
    </source>
</evidence>
<protein>
    <recommendedName>
        <fullName evidence="5">Helitron helicase-like domain-containing protein</fullName>
    </recommendedName>
</protein>
<feature type="domain" description="Helitron helicase-like" evidence="1">
    <location>
        <begin position="231"/>
        <end position="259"/>
    </location>
</feature>
<sequence>MSRRFDGPQDSAELRNLLPPTQDELRDAMCVIFAGHQEKPSRQTVKQMRPILITKSIVKTLIEFLISNNPWYQQSGVSYSQANMDSLFQEDEGDVDTSIPQALQICHLISGCWHHRRCRFERYYYGGGWFYQRGSFGNKDPNFAFVCWNMIQKREWTRSTNAKPSTTQEKKAAKLLRRLHSSARSLKGSAGYKLCRRNEIRSLMKKFSTPALFVTVNPHDLTSSLIPIIHGPGVFGHCKAYYGMVEAQGRGTLHCHFLIWVKGNPSPQGLQWVFRQNV</sequence>
<comment type="caution">
    <text evidence="3">The sequence shown here is derived from an EMBL/GenBank/DDBJ whole genome shotgun (WGS) entry which is preliminary data.</text>
</comment>
<dbReference type="Proteomes" id="UP000719766">
    <property type="component" value="Unassembled WGS sequence"/>
</dbReference>
<evidence type="ECO:0008006" key="5">
    <source>
        <dbReference type="Google" id="ProtNLM"/>
    </source>
</evidence>
<feature type="domain" description="DUF6570" evidence="2">
    <location>
        <begin position="8"/>
        <end position="84"/>
    </location>
</feature>
<evidence type="ECO:0000259" key="1">
    <source>
        <dbReference type="Pfam" id="PF14214"/>
    </source>
</evidence>
<evidence type="ECO:0000259" key="2">
    <source>
        <dbReference type="Pfam" id="PF20209"/>
    </source>
</evidence>
<dbReference type="RefSeq" id="XP_041155391.1">
    <property type="nucleotide sequence ID" value="XM_041305296.1"/>
</dbReference>
<dbReference type="InterPro" id="IPR046700">
    <property type="entry name" value="DUF6570"/>
</dbReference>